<feature type="domain" description="Terminase small subunit actinomycetes phage-type" evidence="1">
    <location>
        <begin position="137"/>
        <end position="212"/>
    </location>
</feature>
<dbReference type="Proteomes" id="UP000037239">
    <property type="component" value="Unassembled WGS sequence"/>
</dbReference>
<evidence type="ECO:0000259" key="1">
    <source>
        <dbReference type="Pfam" id="PF23931"/>
    </source>
</evidence>
<dbReference type="Pfam" id="PF23931">
    <property type="entry name" value="Terminase_6"/>
    <property type="match status" value="1"/>
</dbReference>
<proteinExistence type="predicted"/>
<evidence type="ECO:0000313" key="2">
    <source>
        <dbReference type="EMBL" id="KOA51658.1"/>
    </source>
</evidence>
<accession>A0AB34TB50</accession>
<evidence type="ECO:0000313" key="3">
    <source>
        <dbReference type="Proteomes" id="UP000037239"/>
    </source>
</evidence>
<gene>
    <name evidence="2" type="ORF">BAAM0483_01420</name>
</gene>
<dbReference type="InterPro" id="IPR057630">
    <property type="entry name" value="Terminase_6"/>
</dbReference>
<dbReference type="RefSeq" id="WP_052825807.1">
    <property type="nucleotide sequence ID" value="NZ_AWFK01000003.1"/>
</dbReference>
<organism evidence="2 3">
    <name type="scientific">Bifidobacterium animalis subsp. animalis MCC 0483</name>
    <dbReference type="NCBI Taxonomy" id="1365955"/>
    <lineage>
        <taxon>Bacteria</taxon>
        <taxon>Bacillati</taxon>
        <taxon>Actinomycetota</taxon>
        <taxon>Actinomycetes</taxon>
        <taxon>Bifidobacteriales</taxon>
        <taxon>Bifidobacteriaceae</taxon>
        <taxon>Bifidobacterium</taxon>
    </lineage>
</organism>
<name>A0AB34TB50_9BIFI</name>
<comment type="caution">
    <text evidence="2">The sequence shown here is derived from an EMBL/GenBank/DDBJ whole genome shotgun (WGS) entry which is preliminary data.</text>
</comment>
<dbReference type="EMBL" id="AWFK01000003">
    <property type="protein sequence ID" value="KOA51658.1"/>
    <property type="molecule type" value="Genomic_DNA"/>
</dbReference>
<sequence>MHSVHIDLIGGETMTEMNDSLALDAFLGGATLKAVRDEYGYRNVTTCMAAIERALKRALEGQDPERARRIEIARIDAMERAIYPSAVEGDLKCINQCVSLGERRLRLLDSPGSKGNGLTKSYESTVLQLRNKRAISAEDEAAIQSGRLIAEQIDYAIRNCTGQEVTKALYLMPHLMNILNTLGATPESRKKMAAMVDSGKEEIGAEDPLTAFTTKSFGRS</sequence>
<dbReference type="AlphaFoldDB" id="A0AB34TB50"/>
<protein>
    <recommendedName>
        <fullName evidence="1">Terminase small subunit actinomycetes phage-type domain-containing protein</fullName>
    </recommendedName>
</protein>
<reference evidence="2 3" key="1">
    <citation type="journal article" date="2015" name="Int J Genomics">
        <title>Comparative Genomics Revealed Genetic Diversity and Species/Strain-Level Differences in Carbohydrate Metabolism of Three Probiotic Bifidobacterial Species.</title>
        <authorList>
            <person name="Odamaki T."/>
            <person name="Horigome A."/>
            <person name="Sugahara H."/>
            <person name="Hashikura N."/>
            <person name="Minami J."/>
            <person name="Xiao J.Z."/>
            <person name="Abe F."/>
        </authorList>
    </citation>
    <scope>NUCLEOTIDE SEQUENCE [LARGE SCALE GENOMIC DNA]</scope>
    <source>
        <strain evidence="2 3">MCC 0483</strain>
    </source>
</reference>